<accession>A0AAN8S3Z1</accession>
<sequence length="112" mass="12629">RPKSLFGHFTIHTSSHGNSLAMHLIRHHQIGGKQKKASGDESINEIGNGTEEINQNEETTEMPASNDLVVRPHEEVTLHCYIESDLQPHMTYAKLKMKLFPNFDDACNSQAF</sequence>
<dbReference type="AlphaFoldDB" id="A0AAN8S3Z1"/>
<protein>
    <submittedName>
        <fullName evidence="1">Uncharacterized protein</fullName>
    </submittedName>
</protein>
<name>A0AAN8S3Z1_POLSC</name>
<comment type="caution">
    <text evidence="1">The sequence shown here is derived from an EMBL/GenBank/DDBJ whole genome shotgun (WGS) entry which is preliminary data.</text>
</comment>
<dbReference type="EMBL" id="JAWJWE010000038">
    <property type="protein sequence ID" value="KAK6622775.1"/>
    <property type="molecule type" value="Genomic_DNA"/>
</dbReference>
<reference evidence="1 2" key="1">
    <citation type="submission" date="2023-10" db="EMBL/GenBank/DDBJ databases">
        <title>Genomes of two closely related lineages of the louse Polyplax serrata with different host specificities.</title>
        <authorList>
            <person name="Martinu J."/>
            <person name="Tarabai H."/>
            <person name="Stefka J."/>
            <person name="Hypsa V."/>
        </authorList>
    </citation>
    <scope>NUCLEOTIDE SEQUENCE [LARGE SCALE GENOMIC DNA]</scope>
    <source>
        <strain evidence="1">HR10_N</strain>
    </source>
</reference>
<organism evidence="1 2">
    <name type="scientific">Polyplax serrata</name>
    <name type="common">Common mouse louse</name>
    <dbReference type="NCBI Taxonomy" id="468196"/>
    <lineage>
        <taxon>Eukaryota</taxon>
        <taxon>Metazoa</taxon>
        <taxon>Ecdysozoa</taxon>
        <taxon>Arthropoda</taxon>
        <taxon>Hexapoda</taxon>
        <taxon>Insecta</taxon>
        <taxon>Pterygota</taxon>
        <taxon>Neoptera</taxon>
        <taxon>Paraneoptera</taxon>
        <taxon>Psocodea</taxon>
        <taxon>Troctomorpha</taxon>
        <taxon>Phthiraptera</taxon>
        <taxon>Anoplura</taxon>
        <taxon>Polyplacidae</taxon>
        <taxon>Polyplax</taxon>
    </lineage>
</organism>
<proteinExistence type="predicted"/>
<feature type="non-terminal residue" evidence="1">
    <location>
        <position position="1"/>
    </location>
</feature>
<evidence type="ECO:0000313" key="2">
    <source>
        <dbReference type="Proteomes" id="UP001372834"/>
    </source>
</evidence>
<gene>
    <name evidence="1" type="ORF">RUM43_008618</name>
</gene>
<dbReference type="Proteomes" id="UP001372834">
    <property type="component" value="Unassembled WGS sequence"/>
</dbReference>
<evidence type="ECO:0000313" key="1">
    <source>
        <dbReference type="EMBL" id="KAK6622775.1"/>
    </source>
</evidence>